<reference evidence="4 5" key="1">
    <citation type="submission" date="2019-07" db="EMBL/GenBank/DDBJ databases">
        <title>Caenimonas sedimenti sp. nov., isolated from activated sludge.</title>
        <authorList>
            <person name="Xu J."/>
        </authorList>
    </citation>
    <scope>NUCLEOTIDE SEQUENCE [LARGE SCALE GENOMIC DNA]</scope>
    <source>
        <strain evidence="4 5">HX-9-20</strain>
    </source>
</reference>
<name>A0A562ZTD6_9BURK</name>
<dbReference type="OrthoDB" id="8794394at2"/>
<feature type="region of interest" description="Disordered" evidence="1">
    <location>
        <begin position="37"/>
        <end position="112"/>
    </location>
</feature>
<protein>
    <submittedName>
        <fullName evidence="4">DUF4124 domain-containing protein</fullName>
    </submittedName>
</protein>
<dbReference type="Proteomes" id="UP000318199">
    <property type="component" value="Unassembled WGS sequence"/>
</dbReference>
<gene>
    <name evidence="4" type="ORF">FN976_07705</name>
</gene>
<keyword evidence="5" id="KW-1185">Reference proteome</keyword>
<sequence length="149" mass="15144">MNRMPTMLHAGVALAILCVGPAQGQGQGMYQWKDAQGRTHLSDKPPPGVDSPTRVTPRASNVVPADTAAKGLAASRTPAEAPAAPASAASATTAGTAQAARPGETDCQRRQREYQASMACFAPLRNAAGAIAPEAAKKCGPAMAEPPPC</sequence>
<evidence type="ECO:0000313" key="5">
    <source>
        <dbReference type="Proteomes" id="UP000318199"/>
    </source>
</evidence>
<dbReference type="Pfam" id="PF13511">
    <property type="entry name" value="DUF4124"/>
    <property type="match status" value="1"/>
</dbReference>
<dbReference type="InterPro" id="IPR025392">
    <property type="entry name" value="DUF4124"/>
</dbReference>
<feature type="signal peptide" evidence="2">
    <location>
        <begin position="1"/>
        <end position="24"/>
    </location>
</feature>
<feature type="compositionally biased region" description="Low complexity" evidence="1">
    <location>
        <begin position="73"/>
        <end position="100"/>
    </location>
</feature>
<organism evidence="4 5">
    <name type="scientific">Caenimonas sedimenti</name>
    <dbReference type="NCBI Taxonomy" id="2596921"/>
    <lineage>
        <taxon>Bacteria</taxon>
        <taxon>Pseudomonadati</taxon>
        <taxon>Pseudomonadota</taxon>
        <taxon>Betaproteobacteria</taxon>
        <taxon>Burkholderiales</taxon>
        <taxon>Comamonadaceae</taxon>
        <taxon>Caenimonas</taxon>
    </lineage>
</organism>
<feature type="compositionally biased region" description="Basic and acidic residues" evidence="1">
    <location>
        <begin position="103"/>
        <end position="112"/>
    </location>
</feature>
<dbReference type="RefSeq" id="WP_145892429.1">
    <property type="nucleotide sequence ID" value="NZ_VOBQ01000005.1"/>
</dbReference>
<feature type="chain" id="PRO_5022116006" evidence="2">
    <location>
        <begin position="25"/>
        <end position="149"/>
    </location>
</feature>
<comment type="caution">
    <text evidence="4">The sequence shown here is derived from an EMBL/GenBank/DDBJ whole genome shotgun (WGS) entry which is preliminary data.</text>
</comment>
<evidence type="ECO:0000313" key="4">
    <source>
        <dbReference type="EMBL" id="TWO71869.1"/>
    </source>
</evidence>
<dbReference type="EMBL" id="VOBQ01000005">
    <property type="protein sequence ID" value="TWO71869.1"/>
    <property type="molecule type" value="Genomic_DNA"/>
</dbReference>
<evidence type="ECO:0000256" key="1">
    <source>
        <dbReference type="SAM" id="MobiDB-lite"/>
    </source>
</evidence>
<feature type="domain" description="DUF4124" evidence="3">
    <location>
        <begin position="17"/>
        <end position="69"/>
    </location>
</feature>
<accession>A0A562ZTD6</accession>
<dbReference type="AlphaFoldDB" id="A0A562ZTD6"/>
<keyword evidence="2" id="KW-0732">Signal</keyword>
<evidence type="ECO:0000259" key="3">
    <source>
        <dbReference type="Pfam" id="PF13511"/>
    </source>
</evidence>
<evidence type="ECO:0000256" key="2">
    <source>
        <dbReference type="SAM" id="SignalP"/>
    </source>
</evidence>
<proteinExistence type="predicted"/>